<reference evidence="1" key="1">
    <citation type="submission" date="2013-09" db="EMBL/GenBank/DDBJ databases">
        <title>Analysis of type B2 neurotoxin-encoding plasmid in Clostridium botulinum.</title>
        <authorList>
            <person name="Hosomi K."/>
            <person name="Sakaguchi Y."/>
            <person name="Gotoh K."/>
            <person name="Nakamura K."/>
            <person name="Kohda T."/>
            <person name="Mukamoto M."/>
            <person name="Iida T."/>
            <person name="Kozaki S."/>
        </authorList>
    </citation>
    <scope>NUCLEOTIDE SEQUENCE</scope>
    <source>
        <strain evidence="1">111</strain>
        <plasmid evidence="1">pCB111</plasmid>
    </source>
</reference>
<evidence type="ECO:0000313" key="3">
    <source>
        <dbReference type="Proteomes" id="UP000482543"/>
    </source>
</evidence>
<dbReference type="Proteomes" id="UP000482543">
    <property type="component" value="Unassembled WGS sequence"/>
</dbReference>
<geneLocation type="plasmid" evidence="1">
    <name>pCB111</name>
</geneLocation>
<keyword evidence="1" id="KW-0614">Plasmid</keyword>
<proteinExistence type="predicted"/>
<dbReference type="EMBL" id="SWRJ01000010">
    <property type="protein sequence ID" value="NFI23336.1"/>
    <property type="molecule type" value="Genomic_DNA"/>
</dbReference>
<name>A0A077K395_CLOBO</name>
<reference evidence="2 3" key="2">
    <citation type="submission" date="2019-04" db="EMBL/GenBank/DDBJ databases">
        <title>Genome sequencing of Clostridium botulinum Groups I-IV and Clostridium butyricum.</title>
        <authorList>
            <person name="Brunt J."/>
            <person name="Van Vliet A.H.M."/>
            <person name="Stringer S.C."/>
            <person name="Carter A.T."/>
            <person name="Peck M.W."/>
        </authorList>
    </citation>
    <scope>NUCLEOTIDE SEQUENCE [LARGE SCALE GENOMIC DNA]</scope>
    <source>
        <strain evidence="2 3">IFR 15/034</strain>
    </source>
</reference>
<dbReference type="EMBL" id="AB855771">
    <property type="protein sequence ID" value="BAP25824.1"/>
    <property type="molecule type" value="Genomic_DNA"/>
</dbReference>
<accession>A0A077K395</accession>
<evidence type="ECO:0000313" key="2">
    <source>
        <dbReference type="EMBL" id="NFI23336.1"/>
    </source>
</evidence>
<sequence length="69" mass="8218">MPNRNIEEFIREQRKRPLKVKMAIHKLSDYKCPKCGWLMNSSRNEKEPLLIYSCPNCSYSKIENLNSNE</sequence>
<protein>
    <submittedName>
        <fullName evidence="1">Uncharacterized protein</fullName>
    </submittedName>
</protein>
<organism evidence="1">
    <name type="scientific">Clostridium botulinum</name>
    <dbReference type="NCBI Taxonomy" id="1491"/>
    <lineage>
        <taxon>Bacteria</taxon>
        <taxon>Bacillati</taxon>
        <taxon>Bacillota</taxon>
        <taxon>Clostridia</taxon>
        <taxon>Eubacteriales</taxon>
        <taxon>Clostridiaceae</taxon>
        <taxon>Clostridium</taxon>
    </lineage>
</organism>
<dbReference type="RefSeq" id="WP_032072558.1">
    <property type="nucleotide sequence ID" value="NC_025146.1"/>
</dbReference>
<gene>
    <name evidence="2" type="ORF">FC964_18630</name>
</gene>
<dbReference type="AlphaFoldDB" id="A0A077K395"/>
<evidence type="ECO:0000313" key="1">
    <source>
        <dbReference type="EMBL" id="BAP25824.1"/>
    </source>
</evidence>